<feature type="domain" description="YheO-like" evidence="1">
    <location>
        <begin position="11"/>
        <end position="118"/>
    </location>
</feature>
<dbReference type="PANTHER" id="PTHR35568:SF1">
    <property type="entry name" value="TRANSCRIPTIONAL REGULATOR DAUR"/>
    <property type="match status" value="1"/>
</dbReference>
<reference evidence="3 4" key="1">
    <citation type="submission" date="2023-07" db="EMBL/GenBank/DDBJ databases">
        <title>Sequencing the genomes of 1000 actinobacteria strains.</title>
        <authorList>
            <person name="Klenk H.-P."/>
        </authorList>
    </citation>
    <scope>NUCLEOTIDE SEQUENCE [LARGE SCALE GENOMIC DNA]</scope>
    <source>
        <strain evidence="3 4">DSM 44711</strain>
    </source>
</reference>
<dbReference type="EMBL" id="JAVDYC010000001">
    <property type="protein sequence ID" value="MDR7320604.1"/>
    <property type="molecule type" value="Genomic_DNA"/>
</dbReference>
<evidence type="ECO:0000313" key="4">
    <source>
        <dbReference type="Proteomes" id="UP001183629"/>
    </source>
</evidence>
<evidence type="ECO:0000259" key="2">
    <source>
        <dbReference type="Pfam" id="PF13309"/>
    </source>
</evidence>
<dbReference type="Gene3D" id="3.30.450.20">
    <property type="entry name" value="PAS domain"/>
    <property type="match status" value="1"/>
</dbReference>
<dbReference type="Pfam" id="PF08348">
    <property type="entry name" value="PAS_6"/>
    <property type="match status" value="1"/>
</dbReference>
<sequence length="214" mass="22054">MSDSADAIFAALRPVVAGIAATFGSACEVVLHDYRDEEHSVVAVAGDVTGRRAGDAMSQIGLRVLAAGDEATNEVNYLTRTADGRTLKCSTLPLRDGHGVLIGALCINVDVTVLHRAAAILTDLAGTAAAAAPLGATNFSGDLDQVVSALVEEAEAARGMPVAAMDKHDRLEVVRALHDAGVFALRGAPGRVSTRLGISRAALYNDLAAIRENG</sequence>
<dbReference type="InterPro" id="IPR013559">
    <property type="entry name" value="YheO"/>
</dbReference>
<evidence type="ECO:0000259" key="1">
    <source>
        <dbReference type="Pfam" id="PF08348"/>
    </source>
</evidence>
<proteinExistence type="predicted"/>
<dbReference type="RefSeq" id="WP_310409174.1">
    <property type="nucleotide sequence ID" value="NZ_JAVDYC010000001.1"/>
</dbReference>
<protein>
    <submittedName>
        <fullName evidence="3">Transcriptional regulator YheO</fullName>
    </submittedName>
</protein>
<dbReference type="AlphaFoldDB" id="A0AAE3ZL08"/>
<dbReference type="PANTHER" id="PTHR35568">
    <property type="entry name" value="TRANSCRIPTIONAL REGULATOR DAUR"/>
    <property type="match status" value="1"/>
</dbReference>
<name>A0AAE3ZL08_9ACTN</name>
<dbReference type="InterPro" id="IPR039446">
    <property type="entry name" value="DauR-like"/>
</dbReference>
<evidence type="ECO:0000313" key="3">
    <source>
        <dbReference type="EMBL" id="MDR7320604.1"/>
    </source>
</evidence>
<comment type="caution">
    <text evidence="3">The sequence shown here is derived from an EMBL/GenBank/DDBJ whole genome shotgun (WGS) entry which is preliminary data.</text>
</comment>
<dbReference type="InterPro" id="IPR039445">
    <property type="entry name" value="DauR-like_HTH"/>
</dbReference>
<keyword evidence="4" id="KW-1185">Reference proteome</keyword>
<organism evidence="3 4">
    <name type="scientific">Catenuloplanes niger</name>
    <dbReference type="NCBI Taxonomy" id="587534"/>
    <lineage>
        <taxon>Bacteria</taxon>
        <taxon>Bacillati</taxon>
        <taxon>Actinomycetota</taxon>
        <taxon>Actinomycetes</taxon>
        <taxon>Micromonosporales</taxon>
        <taxon>Micromonosporaceae</taxon>
        <taxon>Catenuloplanes</taxon>
    </lineage>
</organism>
<dbReference type="Proteomes" id="UP001183629">
    <property type="component" value="Unassembled WGS sequence"/>
</dbReference>
<accession>A0AAE3ZL08</accession>
<feature type="domain" description="Transcriptional regulator DauR-like HTH" evidence="2">
    <location>
        <begin position="147"/>
        <end position="207"/>
    </location>
</feature>
<gene>
    <name evidence="3" type="ORF">J2S44_000854</name>
</gene>
<dbReference type="Pfam" id="PF13309">
    <property type="entry name" value="HTH_22"/>
    <property type="match status" value="1"/>
</dbReference>